<dbReference type="EMBL" id="CADCWN010000244">
    <property type="protein sequence ID" value="CAA9581702.1"/>
    <property type="molecule type" value="Genomic_DNA"/>
</dbReference>
<accession>A0A6J4VK38</accession>
<dbReference type="AlphaFoldDB" id="A0A6J4VK38"/>
<organism evidence="1">
    <name type="scientific">uncultured Thermomicrobiales bacterium</name>
    <dbReference type="NCBI Taxonomy" id="1645740"/>
    <lineage>
        <taxon>Bacteria</taxon>
        <taxon>Pseudomonadati</taxon>
        <taxon>Thermomicrobiota</taxon>
        <taxon>Thermomicrobia</taxon>
        <taxon>Thermomicrobiales</taxon>
        <taxon>environmental samples</taxon>
    </lineage>
</organism>
<reference evidence="1" key="1">
    <citation type="submission" date="2020-02" db="EMBL/GenBank/DDBJ databases">
        <authorList>
            <person name="Meier V. D."/>
        </authorList>
    </citation>
    <scope>NUCLEOTIDE SEQUENCE</scope>
    <source>
        <strain evidence="1">AVDCRST_MAG18</strain>
    </source>
</reference>
<name>A0A6J4VK38_9BACT</name>
<sequence>MMLLANVVRTPLVVSFFPCRGSWRRYTAGTALRMALADAAAA</sequence>
<protein>
    <submittedName>
        <fullName evidence="1">Uncharacterized protein</fullName>
    </submittedName>
</protein>
<gene>
    <name evidence="1" type="ORF">AVDCRST_MAG18-3228</name>
</gene>
<proteinExistence type="predicted"/>
<feature type="non-terminal residue" evidence="1">
    <location>
        <position position="42"/>
    </location>
</feature>
<evidence type="ECO:0000313" key="1">
    <source>
        <dbReference type="EMBL" id="CAA9581702.1"/>
    </source>
</evidence>